<accession>A0AA97AQ06</accession>
<feature type="transmembrane region" description="Helical" evidence="1">
    <location>
        <begin position="219"/>
        <end position="240"/>
    </location>
</feature>
<protein>
    <submittedName>
        <fullName evidence="2">DUF2079 domain-containing protein</fullName>
    </submittedName>
</protein>
<feature type="transmembrane region" description="Helical" evidence="1">
    <location>
        <begin position="333"/>
        <end position="350"/>
    </location>
</feature>
<organism evidence="2">
    <name type="scientific">Leptolyngbya sp. NK1-12</name>
    <dbReference type="NCBI Taxonomy" id="2547451"/>
    <lineage>
        <taxon>Bacteria</taxon>
        <taxon>Bacillati</taxon>
        <taxon>Cyanobacteriota</taxon>
        <taxon>Cyanophyceae</taxon>
        <taxon>Leptolyngbyales</taxon>
        <taxon>Leptolyngbyaceae</taxon>
        <taxon>Leptolyngbya group</taxon>
        <taxon>Leptolyngbya</taxon>
    </lineage>
</organism>
<feature type="transmembrane region" description="Helical" evidence="1">
    <location>
        <begin position="362"/>
        <end position="379"/>
    </location>
</feature>
<dbReference type="Pfam" id="PF09852">
    <property type="entry name" value="DUF2079"/>
    <property type="match status" value="1"/>
</dbReference>
<reference evidence="2" key="1">
    <citation type="submission" date="2020-05" db="EMBL/GenBank/DDBJ databases">
        <authorList>
            <person name="Zhu T."/>
            <person name="Keshari N."/>
            <person name="Lu X."/>
        </authorList>
    </citation>
    <scope>NUCLEOTIDE SEQUENCE</scope>
    <source>
        <strain evidence="2">NK1-12</strain>
    </source>
</reference>
<feature type="transmembrane region" description="Helical" evidence="1">
    <location>
        <begin position="185"/>
        <end position="212"/>
    </location>
</feature>
<dbReference type="RefSeq" id="WP_316434122.1">
    <property type="nucleotide sequence ID" value="NZ_CP053586.1"/>
</dbReference>
<evidence type="ECO:0000256" key="1">
    <source>
        <dbReference type="SAM" id="Phobius"/>
    </source>
</evidence>
<sequence length="489" mass="55617">MPELSEAPEPASKRLEGLAVTDAVKTIRTHFLAHWIGIAVVILLIASSARHLLLRSTAFDLGIYDQVAYLLSRGMEPISSYLNFHHMGNHTAYSFYLMAIPYFIYPSVYWLFLVQAVCLAIGALPTWLLARQAGLAAGLASAMVAVYLLHPLIFNVNMFDFHPEVMALPVMLAAIWLARADRRGWFCLAIVFALGCKDALSITIAAMGFWLLVFEKRRFCGAVALISGVAWFLIATQWIIPTLSGSEAAALGRYAHLGGDSVLEVALNVFLKPQIVLGKMFSWESLEYLALLFVPFLWGLHPRYLTPLVSAMPVILLNILSESDLQRDLLHQYSLPVLPFLLVAVIDSLAHGKGMLRQRRWIILWALVMFIALAKYGRYHPEYTRTLDTWQASYEAMALIPRHEGTVITDNRYGAHLSQRRQISLLSLRNFRRDVAQADYVLINRRHPWGENDETTNRIFERLQQRPDFQLRYERDGVYLFTRLTRQKP</sequence>
<dbReference type="EMBL" id="CP053586">
    <property type="protein sequence ID" value="WNZ22623.1"/>
    <property type="molecule type" value="Genomic_DNA"/>
</dbReference>
<feature type="transmembrane region" description="Helical" evidence="1">
    <location>
        <begin position="32"/>
        <end position="53"/>
    </location>
</feature>
<gene>
    <name evidence="2" type="ORF">HJG54_06965</name>
</gene>
<keyword evidence="1" id="KW-0472">Membrane</keyword>
<name>A0AA97AQ06_9CYAN</name>
<feature type="transmembrane region" description="Helical" evidence="1">
    <location>
        <begin position="135"/>
        <end position="154"/>
    </location>
</feature>
<evidence type="ECO:0000313" key="2">
    <source>
        <dbReference type="EMBL" id="WNZ22623.1"/>
    </source>
</evidence>
<dbReference type="AlphaFoldDB" id="A0AA97AQ06"/>
<proteinExistence type="predicted"/>
<feature type="transmembrane region" description="Helical" evidence="1">
    <location>
        <begin position="161"/>
        <end position="179"/>
    </location>
</feature>
<feature type="transmembrane region" description="Helical" evidence="1">
    <location>
        <begin position="304"/>
        <end position="321"/>
    </location>
</feature>
<keyword evidence="1" id="KW-0812">Transmembrane</keyword>
<keyword evidence="1" id="KW-1133">Transmembrane helix</keyword>
<dbReference type="InterPro" id="IPR018650">
    <property type="entry name" value="STSV1_Orf64"/>
</dbReference>